<reference evidence="2" key="1">
    <citation type="submission" date="2016-10" db="EMBL/GenBank/DDBJ databases">
        <authorList>
            <person name="Varghese N."/>
            <person name="Submissions S."/>
        </authorList>
    </citation>
    <scope>NUCLEOTIDE SEQUENCE [LARGE SCALE GENOMIC DNA]</scope>
    <source>
        <strain evidence="2">DSM 44718</strain>
    </source>
</reference>
<accession>A0A1H3MIS8</accession>
<organism evidence="1 2">
    <name type="scientific">Asanoa ishikariensis</name>
    <dbReference type="NCBI Taxonomy" id="137265"/>
    <lineage>
        <taxon>Bacteria</taxon>
        <taxon>Bacillati</taxon>
        <taxon>Actinomycetota</taxon>
        <taxon>Actinomycetes</taxon>
        <taxon>Micromonosporales</taxon>
        <taxon>Micromonosporaceae</taxon>
        <taxon>Asanoa</taxon>
    </lineage>
</organism>
<keyword evidence="2" id="KW-1185">Reference proteome</keyword>
<evidence type="ECO:0000313" key="2">
    <source>
        <dbReference type="Proteomes" id="UP000199632"/>
    </source>
</evidence>
<dbReference type="AlphaFoldDB" id="A0A1H3MIS8"/>
<dbReference type="Proteomes" id="UP000199632">
    <property type="component" value="Unassembled WGS sequence"/>
</dbReference>
<sequence length="39" mass="4358">MTTRAYETHVDVTAKEAPRFREITRSGQVSPPMSVSYAS</sequence>
<gene>
    <name evidence="1" type="ORF">SAMN05421684_1431</name>
</gene>
<proteinExistence type="predicted"/>
<evidence type="ECO:0000313" key="1">
    <source>
        <dbReference type="EMBL" id="SDY76486.1"/>
    </source>
</evidence>
<protein>
    <submittedName>
        <fullName evidence="1">Uncharacterized protein</fullName>
    </submittedName>
</protein>
<name>A0A1H3MIS8_9ACTN</name>
<dbReference type="EMBL" id="FNQB01000001">
    <property type="protein sequence ID" value="SDY76486.1"/>
    <property type="molecule type" value="Genomic_DNA"/>
</dbReference>